<dbReference type="AlphaFoldDB" id="A0A0A9B432"/>
<accession>A0A0A9B432</accession>
<reference evidence="1" key="2">
    <citation type="journal article" date="2015" name="Data Brief">
        <title>Shoot transcriptome of the giant reed, Arundo donax.</title>
        <authorList>
            <person name="Barrero R.A."/>
            <person name="Guerrero F.D."/>
            <person name="Moolhuijzen P."/>
            <person name="Goolsby J.A."/>
            <person name="Tidwell J."/>
            <person name="Bellgard S.E."/>
            <person name="Bellgard M.I."/>
        </authorList>
    </citation>
    <scope>NUCLEOTIDE SEQUENCE</scope>
    <source>
        <tissue evidence="1">Shoot tissue taken approximately 20 cm above the soil surface</tissue>
    </source>
</reference>
<proteinExistence type="predicted"/>
<reference evidence="1" key="1">
    <citation type="submission" date="2014-09" db="EMBL/GenBank/DDBJ databases">
        <authorList>
            <person name="Magalhaes I.L.F."/>
            <person name="Oliveira U."/>
            <person name="Santos F.R."/>
            <person name="Vidigal T.H.D.A."/>
            <person name="Brescovit A.D."/>
            <person name="Santos A.J."/>
        </authorList>
    </citation>
    <scope>NUCLEOTIDE SEQUENCE</scope>
    <source>
        <tissue evidence="1">Shoot tissue taken approximately 20 cm above the soil surface</tissue>
    </source>
</reference>
<organism evidence="1">
    <name type="scientific">Arundo donax</name>
    <name type="common">Giant reed</name>
    <name type="synonym">Donax arundinaceus</name>
    <dbReference type="NCBI Taxonomy" id="35708"/>
    <lineage>
        <taxon>Eukaryota</taxon>
        <taxon>Viridiplantae</taxon>
        <taxon>Streptophyta</taxon>
        <taxon>Embryophyta</taxon>
        <taxon>Tracheophyta</taxon>
        <taxon>Spermatophyta</taxon>
        <taxon>Magnoliopsida</taxon>
        <taxon>Liliopsida</taxon>
        <taxon>Poales</taxon>
        <taxon>Poaceae</taxon>
        <taxon>PACMAD clade</taxon>
        <taxon>Arundinoideae</taxon>
        <taxon>Arundineae</taxon>
        <taxon>Arundo</taxon>
    </lineage>
</organism>
<evidence type="ECO:0000313" key="1">
    <source>
        <dbReference type="EMBL" id="JAD55940.1"/>
    </source>
</evidence>
<name>A0A0A9B432_ARUDO</name>
<sequence length="28" mass="2878">MLGGQLNVLNIAPKVDELPELNLGGDSA</sequence>
<protein>
    <submittedName>
        <fullName evidence="1">Uncharacterized protein</fullName>
    </submittedName>
</protein>
<dbReference type="EMBL" id="GBRH01241955">
    <property type="protein sequence ID" value="JAD55940.1"/>
    <property type="molecule type" value="Transcribed_RNA"/>
</dbReference>